<name>A0A246FLS5_9BACT</name>
<dbReference type="Proteomes" id="UP000197277">
    <property type="component" value="Unassembled WGS sequence"/>
</dbReference>
<dbReference type="AlphaFoldDB" id="A0A246FLS5"/>
<dbReference type="OrthoDB" id="867215at2"/>
<reference evidence="3 4" key="1">
    <citation type="submission" date="2017-06" db="EMBL/GenBank/DDBJ databases">
        <title>Hymenobacter amundsenii sp. nov. isolated from regoliths in Antarctica.</title>
        <authorList>
            <person name="Sedlacek I."/>
            <person name="Kralova S."/>
            <person name="Pantucek R."/>
            <person name="Svec P."/>
            <person name="Holochova P."/>
            <person name="Stankova E."/>
            <person name="Vrbovska V."/>
            <person name="Busse H.-J."/>
        </authorList>
    </citation>
    <scope>NUCLEOTIDE SEQUENCE [LARGE SCALE GENOMIC DNA]</scope>
    <source>
        <strain evidence="3 4">CCM 8682</strain>
    </source>
</reference>
<evidence type="ECO:0000313" key="4">
    <source>
        <dbReference type="Proteomes" id="UP000197277"/>
    </source>
</evidence>
<feature type="chain" id="PRO_5012535007" description="Secretion system C-terminal sorting domain-containing protein" evidence="1">
    <location>
        <begin position="20"/>
        <end position="508"/>
    </location>
</feature>
<evidence type="ECO:0000259" key="2">
    <source>
        <dbReference type="Pfam" id="PF18962"/>
    </source>
</evidence>
<sequence length="508" mass="55062">MLYRYLLPLALLLTGAFSAAGQNWRPFRPNGDVHAFTLSRNAVATDTVLTFRLDSAGVRGTDSVYFFNRIMRPAAKLGTEERWRKSPNNQFGARLRYEAAAKVYWLEWAAEAGAPARSVPLPVFLKAGTTFTGSYGPIVTALSRTMRVLEGQPDSVVTLRVGAETYEVSKSHGLITGPMPKGAGLTLARLPAAAGLSYYNPLLLLDLQPGDELGYYIERLAFGGSLICEATNLLQRVVSRQQTPDSLIYVVRYQSRTRTSGAPGCSPAGTTFQPAATARFAASLRTGQWQSKFSGAVGPSADAQLLAYEWTAWAGATTVARMGHPVVASRRSPSACGPRAALRTQSLYRMRIRGEATYEETYSTYPFIDAFGREELLNFGLGVVTIAQDYQTKLVYYRRTSSAGTTTCGIREPFDLLLAASDKAVAAGVRLYPNPTATTATLELPAPTAATARLILLHVTGRTIRTQRLPAGAMRTEVNVAGLPAGLYLVRLEQPGSLPVLLRLQHVN</sequence>
<protein>
    <recommendedName>
        <fullName evidence="2">Secretion system C-terminal sorting domain-containing protein</fullName>
    </recommendedName>
</protein>
<evidence type="ECO:0000313" key="3">
    <source>
        <dbReference type="EMBL" id="OWP63672.1"/>
    </source>
</evidence>
<dbReference type="InterPro" id="IPR026444">
    <property type="entry name" value="Secre_tail"/>
</dbReference>
<proteinExistence type="predicted"/>
<keyword evidence="1" id="KW-0732">Signal</keyword>
<dbReference type="RefSeq" id="WP_088463876.1">
    <property type="nucleotide sequence ID" value="NZ_NIRR01000009.1"/>
</dbReference>
<gene>
    <name evidence="3" type="ORF">CDA63_07725</name>
</gene>
<feature type="signal peptide" evidence="1">
    <location>
        <begin position="1"/>
        <end position="19"/>
    </location>
</feature>
<dbReference type="EMBL" id="NIRR01000009">
    <property type="protein sequence ID" value="OWP63672.1"/>
    <property type="molecule type" value="Genomic_DNA"/>
</dbReference>
<comment type="caution">
    <text evidence="3">The sequence shown here is derived from an EMBL/GenBank/DDBJ whole genome shotgun (WGS) entry which is preliminary data.</text>
</comment>
<evidence type="ECO:0000256" key="1">
    <source>
        <dbReference type="SAM" id="SignalP"/>
    </source>
</evidence>
<feature type="domain" description="Secretion system C-terminal sorting" evidence="2">
    <location>
        <begin position="431"/>
        <end position="494"/>
    </location>
</feature>
<keyword evidence="4" id="KW-1185">Reference proteome</keyword>
<accession>A0A246FLS5</accession>
<dbReference type="Pfam" id="PF18962">
    <property type="entry name" value="Por_Secre_tail"/>
    <property type="match status" value="1"/>
</dbReference>
<organism evidence="3 4">
    <name type="scientific">Hymenobacter amundsenii</name>
    <dbReference type="NCBI Taxonomy" id="2006685"/>
    <lineage>
        <taxon>Bacteria</taxon>
        <taxon>Pseudomonadati</taxon>
        <taxon>Bacteroidota</taxon>
        <taxon>Cytophagia</taxon>
        <taxon>Cytophagales</taxon>
        <taxon>Hymenobacteraceae</taxon>
        <taxon>Hymenobacter</taxon>
    </lineage>
</organism>
<dbReference type="NCBIfam" id="TIGR04183">
    <property type="entry name" value="Por_Secre_tail"/>
    <property type="match status" value="1"/>
</dbReference>